<dbReference type="Gene3D" id="2.40.160.10">
    <property type="entry name" value="Porin"/>
    <property type="match status" value="1"/>
</dbReference>
<dbReference type="Pfam" id="PF13609">
    <property type="entry name" value="Porin_4"/>
    <property type="match status" value="1"/>
</dbReference>
<dbReference type="EMBL" id="LK391969">
    <property type="protein sequence ID" value="CEF26193.1"/>
    <property type="molecule type" value="Genomic_DNA"/>
</dbReference>
<accession>A0A078MDC2</accession>
<evidence type="ECO:0000313" key="3">
    <source>
        <dbReference type="EMBL" id="CEA03442.1"/>
    </source>
</evidence>
<organism evidence="3">
    <name type="scientific">Pseudomonas saudimassiliensis</name>
    <dbReference type="NCBI Taxonomy" id="1461581"/>
    <lineage>
        <taxon>Bacteria</taxon>
        <taxon>Pseudomonadati</taxon>
        <taxon>Pseudomonadota</taxon>
        <taxon>Gammaproteobacteria</taxon>
        <taxon>Pseudomonadales</taxon>
        <taxon>Pseudomonadaceae</taxon>
        <taxon>Pseudomonas</taxon>
    </lineage>
</organism>
<proteinExistence type="predicted"/>
<evidence type="ECO:0000256" key="1">
    <source>
        <dbReference type="SAM" id="SignalP"/>
    </source>
</evidence>
<dbReference type="EMBL" id="LM997413">
    <property type="protein sequence ID" value="CEA03442.1"/>
    <property type="molecule type" value="Genomic_DNA"/>
</dbReference>
<dbReference type="SUPFAM" id="SSF56935">
    <property type="entry name" value="Porins"/>
    <property type="match status" value="1"/>
</dbReference>
<evidence type="ECO:0000259" key="2">
    <source>
        <dbReference type="Pfam" id="PF13609"/>
    </source>
</evidence>
<reference evidence="3" key="1">
    <citation type="submission" date="2014-07" db="EMBL/GenBank/DDBJ databases">
        <authorList>
            <person name="Urmite Genomes Urmite Genomes"/>
        </authorList>
    </citation>
    <scope>NUCLEOTIDE SEQUENCE</scope>
    <source>
        <strain evidence="3">12M76_air</strain>
    </source>
</reference>
<feature type="chain" id="PRO_5007377923" description="Porin domain-containing protein" evidence="1">
    <location>
        <begin position="21"/>
        <end position="374"/>
    </location>
</feature>
<gene>
    <name evidence="3" type="ORF">BN1049_01120</name>
</gene>
<dbReference type="PATRIC" id="fig|1461581.3.peg.1096"/>
<dbReference type="GO" id="GO:0016020">
    <property type="term" value="C:membrane"/>
    <property type="evidence" value="ECO:0007669"/>
    <property type="project" value="InterPro"/>
</dbReference>
<keyword evidence="1" id="KW-0732">Signal</keyword>
<dbReference type="RefSeq" id="WP_044498726.1">
    <property type="nucleotide sequence ID" value="NZ_LK391969.1"/>
</dbReference>
<dbReference type="GO" id="GO:0015288">
    <property type="term" value="F:porin activity"/>
    <property type="evidence" value="ECO:0007669"/>
    <property type="project" value="InterPro"/>
</dbReference>
<name>A0A078MDC2_9PSED</name>
<dbReference type="InterPro" id="IPR023614">
    <property type="entry name" value="Porin_dom_sf"/>
</dbReference>
<feature type="signal peptide" evidence="1">
    <location>
        <begin position="1"/>
        <end position="20"/>
    </location>
</feature>
<sequence length="374" mass="41952">MNPFRMLTLLLLLASTSAPANDGSFTFNGFGTLGVSRLGGEDPGRSYGIQGQVNDRWRGDELSRLGGQFSYQLRDHLVATAQVTAAADQDSWGLDLDWLYLAWETTDRLTLRAGRLRNPVYMYSETLNVGVTYPWLRLPDEVYYQLQIANYEGVDLLYSIPLPFGSLTWQVNGGQAHNRDHFIHDDQHDMDYHKVAGINATLATHHWGSFRIAYSEASLNMRLPYMDGTPLEGIADDVKGKFTALGYQYDDGTWLAASEATRIVIEGLTPSFDAFYLMGGRRFGDLGAHLTYAQLDDEFTGRQSSWTWGLSYRLSPAVVLKGEYKRVDNASESQGVYVRSGEEYLEALARKRLLGQPMRTFDGDILAVGIDFLF</sequence>
<feature type="domain" description="Porin" evidence="2">
    <location>
        <begin position="10"/>
        <end position="329"/>
    </location>
</feature>
<dbReference type="AlphaFoldDB" id="A0A078MDC2"/>
<dbReference type="OrthoDB" id="197869at2"/>
<protein>
    <recommendedName>
        <fullName evidence="2">Porin domain-containing protein</fullName>
    </recommendedName>
</protein>
<dbReference type="InterPro" id="IPR033900">
    <property type="entry name" value="Gram_neg_porin_domain"/>
</dbReference>